<feature type="transmembrane region" description="Helical" evidence="2">
    <location>
        <begin position="23"/>
        <end position="42"/>
    </location>
</feature>
<gene>
    <name evidence="3" type="ORF">Dda_0150</name>
</gene>
<proteinExistence type="predicted"/>
<keyword evidence="2" id="KW-0812">Transmembrane</keyword>
<evidence type="ECO:0000313" key="4">
    <source>
        <dbReference type="Proteomes" id="UP001221413"/>
    </source>
</evidence>
<dbReference type="EMBL" id="JAQGDS010000001">
    <property type="protein sequence ID" value="KAJ6264011.1"/>
    <property type="molecule type" value="Genomic_DNA"/>
</dbReference>
<evidence type="ECO:0000313" key="3">
    <source>
        <dbReference type="EMBL" id="KAJ6264011.1"/>
    </source>
</evidence>
<reference evidence="3" key="1">
    <citation type="submission" date="2023-01" db="EMBL/GenBank/DDBJ databases">
        <title>The chitinases involved in constricting ring structure development in the nematode-trapping fungus Drechslerella dactyloides.</title>
        <authorList>
            <person name="Wang R."/>
            <person name="Zhang L."/>
            <person name="Tang P."/>
            <person name="Li S."/>
            <person name="Liang L."/>
        </authorList>
    </citation>
    <scope>NUCLEOTIDE SEQUENCE</scope>
    <source>
        <strain evidence="3">YMF1.00031</strain>
    </source>
</reference>
<keyword evidence="2" id="KW-0472">Membrane</keyword>
<keyword evidence="4" id="KW-1185">Reference proteome</keyword>
<feature type="region of interest" description="Disordered" evidence="1">
    <location>
        <begin position="113"/>
        <end position="151"/>
    </location>
</feature>
<dbReference type="AlphaFoldDB" id="A0AAD6NLN7"/>
<sequence length="151" mass="16786">MSNSTDSDSEPYHESLGSFVKDLIRQTFFFWCFMAIMTFSGIQKRLDDWAIRKGMEWRERRLQRRRERELQLAGPEAGTQTAPVTADGQAQMAEVSDVGHSVILNTIVAQAPDTTEAKAEDGAVEATEEDRIPVEQAVDYGTQGAKASDGQ</sequence>
<accession>A0AAD6NLN7</accession>
<keyword evidence="2" id="KW-1133">Transmembrane helix</keyword>
<name>A0AAD6NLN7_DREDA</name>
<organism evidence="3 4">
    <name type="scientific">Drechslerella dactyloides</name>
    <name type="common">Nematode-trapping fungus</name>
    <name type="synonym">Arthrobotrys dactyloides</name>
    <dbReference type="NCBI Taxonomy" id="74499"/>
    <lineage>
        <taxon>Eukaryota</taxon>
        <taxon>Fungi</taxon>
        <taxon>Dikarya</taxon>
        <taxon>Ascomycota</taxon>
        <taxon>Pezizomycotina</taxon>
        <taxon>Orbiliomycetes</taxon>
        <taxon>Orbiliales</taxon>
        <taxon>Orbiliaceae</taxon>
        <taxon>Drechslerella</taxon>
    </lineage>
</organism>
<comment type="caution">
    <text evidence="3">The sequence shown here is derived from an EMBL/GenBank/DDBJ whole genome shotgun (WGS) entry which is preliminary data.</text>
</comment>
<dbReference type="Proteomes" id="UP001221413">
    <property type="component" value="Unassembled WGS sequence"/>
</dbReference>
<evidence type="ECO:0000256" key="2">
    <source>
        <dbReference type="SAM" id="Phobius"/>
    </source>
</evidence>
<protein>
    <submittedName>
        <fullName evidence="3">Uncharacterized protein</fullName>
    </submittedName>
</protein>
<feature type="region of interest" description="Disordered" evidence="1">
    <location>
        <begin position="68"/>
        <end position="87"/>
    </location>
</feature>
<evidence type="ECO:0000256" key="1">
    <source>
        <dbReference type="SAM" id="MobiDB-lite"/>
    </source>
</evidence>